<dbReference type="EMBL" id="LAZR01005659">
    <property type="protein sequence ID" value="KKM98159.1"/>
    <property type="molecule type" value="Genomic_DNA"/>
</dbReference>
<proteinExistence type="predicted"/>
<protein>
    <recommendedName>
        <fullName evidence="2">Replication initiation factor</fullName>
    </recommendedName>
</protein>
<dbReference type="AlphaFoldDB" id="A0A0F9LSJ6"/>
<evidence type="ECO:0008006" key="2">
    <source>
        <dbReference type="Google" id="ProtNLM"/>
    </source>
</evidence>
<name>A0A0F9LSJ6_9ZZZZ</name>
<comment type="caution">
    <text evidence="1">The sequence shown here is derived from an EMBL/GenBank/DDBJ whole genome shotgun (WGS) entry which is preliminary data.</text>
</comment>
<evidence type="ECO:0000313" key="1">
    <source>
        <dbReference type="EMBL" id="KKM98159.1"/>
    </source>
</evidence>
<reference evidence="1" key="1">
    <citation type="journal article" date="2015" name="Nature">
        <title>Complex archaea that bridge the gap between prokaryotes and eukaryotes.</title>
        <authorList>
            <person name="Spang A."/>
            <person name="Saw J.H."/>
            <person name="Jorgensen S.L."/>
            <person name="Zaremba-Niedzwiedzka K."/>
            <person name="Martijn J."/>
            <person name="Lind A.E."/>
            <person name="van Eijk R."/>
            <person name="Schleper C."/>
            <person name="Guy L."/>
            <person name="Ettema T.J."/>
        </authorList>
    </citation>
    <scope>NUCLEOTIDE SEQUENCE</scope>
</reference>
<sequence>MVRPVDHIRLNHLTAEDDEKGRLFADRSTYQLTDLSGVRLLRCGVDTVRQLYRGMIKLGVLALFEKPGTIIEFAGQRWHTGRVGRDSGYQFKLQNADLGFVLLIKNFNAKAESIGPHLKIEVSPHTIDSLSPDRLQARMDFYASQLLDHVEVNQCAVHLALDLQGWKPPTDLVARMHCRARNHRDISGINTLNWATKSSVYGRGETSMFGSANGIQLCIYNKTEQAKATDKLDYWQSVWCRTDDPFDSDCQDNYNPDQDVWRIELRYHHSVIQQFAAGSVDVNTGQAIETHTFEAFSAHLDGLWRYGMNQFKLLRTPRYFDPFWTLIREDVRVDLPVESLMEDTEYKRYYKTAKGFSGKNVELFLGNFVSLLARERVGATKAFDRLKEWECWPVIRDHYAAKDMTERDIYRHIRDLLEERQVRWGRAV</sequence>
<organism evidence="1">
    <name type="scientific">marine sediment metagenome</name>
    <dbReference type="NCBI Taxonomy" id="412755"/>
    <lineage>
        <taxon>unclassified sequences</taxon>
        <taxon>metagenomes</taxon>
        <taxon>ecological metagenomes</taxon>
    </lineage>
</organism>
<gene>
    <name evidence="1" type="ORF">LCGC14_1160810</name>
</gene>
<accession>A0A0F9LSJ6</accession>